<gene>
    <name evidence="2" type="ORF">Slati_3724500</name>
</gene>
<sequence length="885" mass="97166">MYRRTRSYILSELSQNICDGNPILLFFIVDLDKLHTYLLDSLCIVQNKLAGGRNVGTVSHELHESPLTKMNMLSQDSQRLLMTDNIDFLAVCFDQKYGVGQIYVRSTARVYEVYYAHSPHGTNEYLCTVRCGLAEREDKLLQTTCIEDVEEERGECLLGELTEETPTDGANIVTSEDDWVKIKVPEVGRSSLSDKINTDKGKSVQDLYEATAQISDADPCSSLTIRLLSLQDKGHVYVDELYLFVDPMESTDSGNEAALTGSTTQNSLMAMFIPTLLQLSKSGVSRVQGKHDSDEVLKDDKMETGSRRTDEIDVGLERDQVHQQDVKQRENHKDTAEPAELQLPTMAKKCVESRNNDDVPPGNLERALEQLISRVSKVEDICLRFEEKMLKPIERIEARLQQVEHQLEKLAKIDRYSGLPHCTRISAPSFSCSESNSSSFYCEQSDPPPCGASELEKNDLPCTSMPELSHDANSHPSLVVSAPEFSCGEDEEDNDDMKPLKDAPCIQSKKTMSVDDALAAALNGLLSTAIIHPSELIQTPSGLSNKVDEENQYHEHVESSQIKPQEFPAVGNGSGESSGYAQSFTVKDPRLTSEETGNKEHLNYMQSSWDMAPIVNNEEDHHGDEMVSPCIQSKSLFASADSDFGKNNGTHDFALASNGDIAAVSVKVSRTCHGNGHLNEGSEVNTLDTSFEGDCKSVENSDDSAPNLVAKDSEDTGRHQIDEETNPGKSTSFNPDDDISSEHESEVVAEVLERHVASERGFKDDTAKILEISHASLLDFEFPILEVKFTSDVYTSTKSPLEALLDGVAETNAEAPSIHDDSDDQNSGQINDAITNSNETMEILPINQLLVDLGVYAADGSSNLGGGDLASCATPSSPQVNVSLI</sequence>
<feature type="region of interest" description="Disordered" evidence="1">
    <location>
        <begin position="551"/>
        <end position="592"/>
    </location>
</feature>
<feature type="region of interest" description="Disordered" evidence="1">
    <location>
        <begin position="287"/>
        <end position="310"/>
    </location>
</feature>
<dbReference type="PANTHER" id="PTHR37261:SF1">
    <property type="entry name" value="40S RIBOSOMAL PROTEIN S27"/>
    <property type="match status" value="1"/>
</dbReference>
<proteinExistence type="predicted"/>
<accession>A0AAW2U478</accession>
<dbReference type="AlphaFoldDB" id="A0AAW2U478"/>
<feature type="compositionally biased region" description="Polar residues" evidence="1">
    <location>
        <begin position="575"/>
        <end position="585"/>
    </location>
</feature>
<dbReference type="EMBL" id="JACGWN010000013">
    <property type="protein sequence ID" value="KAL0411348.1"/>
    <property type="molecule type" value="Genomic_DNA"/>
</dbReference>
<feature type="compositionally biased region" description="Basic and acidic residues" evidence="1">
    <location>
        <begin position="711"/>
        <end position="722"/>
    </location>
</feature>
<protein>
    <submittedName>
        <fullName evidence="2">Uncharacterized protein</fullName>
    </submittedName>
</protein>
<evidence type="ECO:0000256" key="1">
    <source>
        <dbReference type="SAM" id="MobiDB-lite"/>
    </source>
</evidence>
<organism evidence="2">
    <name type="scientific">Sesamum latifolium</name>
    <dbReference type="NCBI Taxonomy" id="2727402"/>
    <lineage>
        <taxon>Eukaryota</taxon>
        <taxon>Viridiplantae</taxon>
        <taxon>Streptophyta</taxon>
        <taxon>Embryophyta</taxon>
        <taxon>Tracheophyta</taxon>
        <taxon>Spermatophyta</taxon>
        <taxon>Magnoliopsida</taxon>
        <taxon>eudicotyledons</taxon>
        <taxon>Gunneridae</taxon>
        <taxon>Pentapetalae</taxon>
        <taxon>asterids</taxon>
        <taxon>lamiids</taxon>
        <taxon>Lamiales</taxon>
        <taxon>Pedaliaceae</taxon>
        <taxon>Sesamum</taxon>
    </lineage>
</organism>
<reference evidence="2" key="2">
    <citation type="journal article" date="2024" name="Plant">
        <title>Genomic evolution and insights into agronomic trait innovations of Sesamum species.</title>
        <authorList>
            <person name="Miao H."/>
            <person name="Wang L."/>
            <person name="Qu L."/>
            <person name="Liu H."/>
            <person name="Sun Y."/>
            <person name="Le M."/>
            <person name="Wang Q."/>
            <person name="Wei S."/>
            <person name="Zheng Y."/>
            <person name="Lin W."/>
            <person name="Duan Y."/>
            <person name="Cao H."/>
            <person name="Xiong S."/>
            <person name="Wang X."/>
            <person name="Wei L."/>
            <person name="Li C."/>
            <person name="Ma Q."/>
            <person name="Ju M."/>
            <person name="Zhao R."/>
            <person name="Li G."/>
            <person name="Mu C."/>
            <person name="Tian Q."/>
            <person name="Mei H."/>
            <person name="Zhang T."/>
            <person name="Gao T."/>
            <person name="Zhang H."/>
        </authorList>
    </citation>
    <scope>NUCLEOTIDE SEQUENCE</scope>
    <source>
        <strain evidence="2">KEN1</strain>
    </source>
</reference>
<name>A0AAW2U478_9LAMI</name>
<evidence type="ECO:0000313" key="2">
    <source>
        <dbReference type="EMBL" id="KAL0411348.1"/>
    </source>
</evidence>
<comment type="caution">
    <text evidence="2">The sequence shown here is derived from an EMBL/GenBank/DDBJ whole genome shotgun (WGS) entry which is preliminary data.</text>
</comment>
<feature type="region of interest" description="Disordered" evidence="1">
    <location>
        <begin position="696"/>
        <end position="745"/>
    </location>
</feature>
<feature type="compositionally biased region" description="Basic and acidic residues" evidence="1">
    <location>
        <begin position="289"/>
        <end position="310"/>
    </location>
</feature>
<reference evidence="2" key="1">
    <citation type="submission" date="2020-06" db="EMBL/GenBank/DDBJ databases">
        <authorList>
            <person name="Li T."/>
            <person name="Hu X."/>
            <person name="Zhang T."/>
            <person name="Song X."/>
            <person name="Zhang H."/>
            <person name="Dai N."/>
            <person name="Sheng W."/>
            <person name="Hou X."/>
            <person name="Wei L."/>
        </authorList>
    </citation>
    <scope>NUCLEOTIDE SEQUENCE</scope>
    <source>
        <strain evidence="2">KEN1</strain>
        <tissue evidence="2">Leaf</tissue>
    </source>
</reference>
<dbReference type="PANTHER" id="PTHR37261">
    <property type="entry name" value="40S RIBOSOMAL PROTEIN S27"/>
    <property type="match status" value="1"/>
</dbReference>